<protein>
    <submittedName>
        <fullName evidence="2">VOC family protein</fullName>
    </submittedName>
</protein>
<dbReference type="PANTHER" id="PTHR35006">
    <property type="entry name" value="GLYOXALASE FAMILY PROTEIN (AFU_ORTHOLOGUE AFUA_5G14830)"/>
    <property type="match status" value="1"/>
</dbReference>
<dbReference type="InterPro" id="IPR037523">
    <property type="entry name" value="VOC_core"/>
</dbReference>
<comment type="caution">
    <text evidence="2">The sequence shown here is derived from an EMBL/GenBank/DDBJ whole genome shotgun (WGS) entry which is preliminary data.</text>
</comment>
<evidence type="ECO:0000259" key="1">
    <source>
        <dbReference type="PROSITE" id="PS51819"/>
    </source>
</evidence>
<proteinExistence type="predicted"/>
<evidence type="ECO:0000313" key="3">
    <source>
        <dbReference type="Proteomes" id="UP001254770"/>
    </source>
</evidence>
<organism evidence="2 3">
    <name type="scientific">Enterococcus raffinosus</name>
    <dbReference type="NCBI Taxonomy" id="71452"/>
    <lineage>
        <taxon>Bacteria</taxon>
        <taxon>Bacillati</taxon>
        <taxon>Bacillota</taxon>
        <taxon>Bacilli</taxon>
        <taxon>Lactobacillales</taxon>
        <taxon>Enterococcaceae</taxon>
        <taxon>Enterococcus</taxon>
    </lineage>
</organism>
<dbReference type="PANTHER" id="PTHR35006:SF2">
    <property type="entry name" value="GLYOXALASE FAMILY PROTEIN (AFU_ORTHOLOGUE AFUA_5G14830)"/>
    <property type="match status" value="1"/>
</dbReference>
<dbReference type="RefSeq" id="WP_261321749.1">
    <property type="nucleotide sequence ID" value="NZ_CP081846.1"/>
</dbReference>
<dbReference type="PROSITE" id="PS51819">
    <property type="entry name" value="VOC"/>
    <property type="match status" value="1"/>
</dbReference>
<dbReference type="Proteomes" id="UP001254770">
    <property type="component" value="Unassembled WGS sequence"/>
</dbReference>
<accession>A0AAP5KHQ5</accession>
<dbReference type="InterPro" id="IPR004360">
    <property type="entry name" value="Glyas_Fos-R_dOase_dom"/>
</dbReference>
<dbReference type="SUPFAM" id="SSF54593">
    <property type="entry name" value="Glyoxalase/Bleomycin resistance protein/Dihydroxybiphenyl dioxygenase"/>
    <property type="match status" value="1"/>
</dbReference>
<dbReference type="Gene3D" id="3.10.180.10">
    <property type="entry name" value="2,3-Dihydroxybiphenyl 1,2-Dioxygenase, domain 1"/>
    <property type="match status" value="1"/>
</dbReference>
<name>A0AAP5KHQ5_9ENTE</name>
<gene>
    <name evidence="2" type="ORF">P7D69_16485</name>
</gene>
<feature type="domain" description="VOC" evidence="1">
    <location>
        <begin position="7"/>
        <end position="142"/>
    </location>
</feature>
<evidence type="ECO:0000313" key="2">
    <source>
        <dbReference type="EMBL" id="MDT2545948.1"/>
    </source>
</evidence>
<dbReference type="InterPro" id="IPR029068">
    <property type="entry name" value="Glyas_Bleomycin-R_OHBP_Dase"/>
</dbReference>
<dbReference type="EMBL" id="JARPXL010000020">
    <property type="protein sequence ID" value="MDT2545948.1"/>
    <property type="molecule type" value="Genomic_DNA"/>
</dbReference>
<reference evidence="2" key="1">
    <citation type="submission" date="2023-03" db="EMBL/GenBank/DDBJ databases">
        <authorList>
            <person name="Shen W."/>
            <person name="Cai J."/>
        </authorList>
    </citation>
    <scope>NUCLEOTIDE SEQUENCE</scope>
    <source>
        <strain evidence="2">Y15</strain>
    </source>
</reference>
<dbReference type="AlphaFoldDB" id="A0AAP5KHQ5"/>
<sequence length="146" mass="16890">MMALPMKVDHLQVTVKDVNKVEAFYDGLMEALGFDLNKKINVYLEELDMQVIEYLDSSYDFGICSALSQFEDQTVHRRKPGAVHHIAFRASSRNEVDRMYQIVRGLDAEILDKPQIFPQHGPNYYALFFNDPDGIKYEIVNNDDHC</sequence>
<dbReference type="Pfam" id="PF00903">
    <property type="entry name" value="Glyoxalase"/>
    <property type="match status" value="1"/>
</dbReference>